<dbReference type="EMBL" id="PVWQ01000007">
    <property type="protein sequence ID" value="RDW76591.1"/>
    <property type="molecule type" value="Genomic_DNA"/>
</dbReference>
<dbReference type="GeneID" id="38116953"/>
<sequence length="281" mass="32478">MPITKDTIGPTRLAYIVTETARVLDCAQIPYILWGWQALSFYGINEDFPRGDFVVPDGEIHSTFLAIIEAGHDICLDKHCSEFQEDRDHHMAFSDIPGRPARDRYHPVGEFHFHPYGKHTTITFHGHHYGLLIKYKPSSLLWWMKENEFLFLGHPPRDHPRVTLSDDPLLPAHKPWGPTGPWTGMYQVKILNEVTFCKSVEKLCKRDGEDRPNAPINKLWRLMIHSLTPPCEDVMLEHDDGFTTDTDDEDDDAFFDDKICEPLSGADIDGEKIVWREIRWT</sequence>
<keyword evidence="2" id="KW-1185">Reference proteome</keyword>
<dbReference type="Proteomes" id="UP000256690">
    <property type="component" value="Unassembled WGS sequence"/>
</dbReference>
<protein>
    <submittedName>
        <fullName evidence="1">Uncharacterized protein</fullName>
    </submittedName>
</protein>
<reference evidence="1 2" key="1">
    <citation type="journal article" date="2018" name="IMA Fungus">
        <title>IMA Genome-F 9: Draft genome sequence of Annulohypoxylon stygium, Aspergillus mulundensis, Berkeleyomyces basicola (syn. Thielaviopsis basicola), Ceratocystis smalleyi, two Cercospora beticola strains, Coleophoma cylindrospora, Fusarium fracticaudum, Phialophora cf. hyalina, and Morchella septimelata.</title>
        <authorList>
            <person name="Wingfield B.D."/>
            <person name="Bills G.F."/>
            <person name="Dong Y."/>
            <person name="Huang W."/>
            <person name="Nel W.J."/>
            <person name="Swalarsk-Parry B.S."/>
            <person name="Vaghefi N."/>
            <person name="Wilken P.M."/>
            <person name="An Z."/>
            <person name="de Beer Z.W."/>
            <person name="De Vos L."/>
            <person name="Chen L."/>
            <person name="Duong T.A."/>
            <person name="Gao Y."/>
            <person name="Hammerbacher A."/>
            <person name="Kikkert J.R."/>
            <person name="Li Y."/>
            <person name="Li H."/>
            <person name="Li K."/>
            <person name="Li Q."/>
            <person name="Liu X."/>
            <person name="Ma X."/>
            <person name="Naidoo K."/>
            <person name="Pethybridge S.J."/>
            <person name="Sun J."/>
            <person name="Steenkamp E.T."/>
            <person name="van der Nest M.A."/>
            <person name="van Wyk S."/>
            <person name="Wingfield M.J."/>
            <person name="Xiong C."/>
            <person name="Yue Q."/>
            <person name="Zhang X."/>
        </authorList>
    </citation>
    <scope>NUCLEOTIDE SEQUENCE [LARGE SCALE GENOMIC DNA]</scope>
    <source>
        <strain evidence="1 2">DSM 5745</strain>
    </source>
</reference>
<name>A0A3D8RS01_9EURO</name>
<dbReference type="AlphaFoldDB" id="A0A3D8RS01"/>
<comment type="caution">
    <text evidence="1">The sequence shown here is derived from an EMBL/GenBank/DDBJ whole genome shotgun (WGS) entry which is preliminary data.</text>
</comment>
<organism evidence="1 2">
    <name type="scientific">Aspergillus mulundensis</name>
    <dbReference type="NCBI Taxonomy" id="1810919"/>
    <lineage>
        <taxon>Eukaryota</taxon>
        <taxon>Fungi</taxon>
        <taxon>Dikarya</taxon>
        <taxon>Ascomycota</taxon>
        <taxon>Pezizomycotina</taxon>
        <taxon>Eurotiomycetes</taxon>
        <taxon>Eurotiomycetidae</taxon>
        <taxon>Eurotiales</taxon>
        <taxon>Aspergillaceae</taxon>
        <taxon>Aspergillus</taxon>
        <taxon>Aspergillus subgen. Nidulantes</taxon>
    </lineage>
</organism>
<dbReference type="OrthoDB" id="4499271at2759"/>
<proteinExistence type="predicted"/>
<evidence type="ECO:0000313" key="1">
    <source>
        <dbReference type="EMBL" id="RDW76591.1"/>
    </source>
</evidence>
<gene>
    <name evidence="1" type="ORF">DSM5745_06583</name>
</gene>
<accession>A0A3D8RS01</accession>
<evidence type="ECO:0000313" key="2">
    <source>
        <dbReference type="Proteomes" id="UP000256690"/>
    </source>
</evidence>
<dbReference type="RefSeq" id="XP_026602903.1">
    <property type="nucleotide sequence ID" value="XM_026748599.1"/>
</dbReference>